<evidence type="ECO:0000256" key="1">
    <source>
        <dbReference type="ARBA" id="ARBA00004651"/>
    </source>
</evidence>
<evidence type="ECO:0000256" key="6">
    <source>
        <dbReference type="SAM" id="Phobius"/>
    </source>
</evidence>
<sequence>MNNIPKVDRQREHQANERTFLAWLRTSIALIGFGFAIARFGLFLRQLNTAITRQDSPVNPLFNSENLGVVLVIFGIIAIALAAWRYNQVFWQIERGDYRPNRLPVWIMTGVVIVLGFLSIPLLWLRNHVPTRLYSPTQPQSRNLR</sequence>
<evidence type="ECO:0000259" key="7">
    <source>
        <dbReference type="Pfam" id="PF02656"/>
    </source>
</evidence>
<dbReference type="InterPro" id="IPR052053">
    <property type="entry name" value="IM_YidH-like"/>
</dbReference>
<feature type="transmembrane region" description="Helical" evidence="6">
    <location>
        <begin position="67"/>
        <end position="84"/>
    </location>
</feature>
<accession>A0AAJ6NS71</accession>
<comment type="subcellular location">
    <subcellularLocation>
        <location evidence="1">Cell membrane</location>
        <topology evidence="1">Multi-pass membrane protein</topology>
    </subcellularLocation>
</comment>
<gene>
    <name evidence="8" type="ORF">QI031_27435</name>
</gene>
<feature type="domain" description="DUF202" evidence="7">
    <location>
        <begin position="11"/>
        <end position="89"/>
    </location>
</feature>
<feature type="transmembrane region" description="Helical" evidence="6">
    <location>
        <begin position="105"/>
        <end position="125"/>
    </location>
</feature>
<dbReference type="PANTHER" id="PTHR34187">
    <property type="entry name" value="FGR18P"/>
    <property type="match status" value="1"/>
</dbReference>
<feature type="transmembrane region" description="Helical" evidence="6">
    <location>
        <begin position="20"/>
        <end position="47"/>
    </location>
</feature>
<keyword evidence="5 6" id="KW-0472">Membrane</keyword>
<name>A0AAJ6NS71_9CYAN</name>
<dbReference type="RefSeq" id="WP_281482728.1">
    <property type="nucleotide sequence ID" value="NZ_CP124543.1"/>
</dbReference>
<dbReference type="InterPro" id="IPR003807">
    <property type="entry name" value="DUF202"/>
</dbReference>
<dbReference type="KEGG" id="hbq:QI031_27435"/>
<dbReference type="Pfam" id="PF02656">
    <property type="entry name" value="DUF202"/>
    <property type="match status" value="1"/>
</dbReference>
<keyword evidence="3 6" id="KW-0812">Transmembrane</keyword>
<proteinExistence type="predicted"/>
<evidence type="ECO:0000256" key="3">
    <source>
        <dbReference type="ARBA" id="ARBA00022692"/>
    </source>
</evidence>
<dbReference type="GO" id="GO:0005886">
    <property type="term" value="C:plasma membrane"/>
    <property type="evidence" value="ECO:0007669"/>
    <property type="project" value="UniProtKB-SubCell"/>
</dbReference>
<reference evidence="8 9" key="1">
    <citation type="journal article" date="2023" name="Limnol Oceanogr Lett">
        <title>Environmental adaptations by the intertidal Antarctic cyanobacterium Halotia branconii CENA392 as revealed using long-read genome sequencing.</title>
        <authorList>
            <person name="Dextro R.B."/>
            <person name="Delbaje E."/>
            <person name="Freitas P.N.N."/>
            <person name="Geraldes V."/>
            <person name="Pinto E."/>
            <person name="Long P.F."/>
            <person name="Fiore M.F."/>
        </authorList>
    </citation>
    <scope>NUCLEOTIDE SEQUENCE [LARGE SCALE GENOMIC DNA]</scope>
    <source>
        <strain evidence="8 9">CENA392</strain>
    </source>
</reference>
<dbReference type="Proteomes" id="UP001223520">
    <property type="component" value="Chromosome"/>
</dbReference>
<dbReference type="AlphaFoldDB" id="A0AAJ6NS71"/>
<evidence type="ECO:0000256" key="4">
    <source>
        <dbReference type="ARBA" id="ARBA00022989"/>
    </source>
</evidence>
<protein>
    <submittedName>
        <fullName evidence="8">YidH family protein</fullName>
    </submittedName>
</protein>
<evidence type="ECO:0000313" key="9">
    <source>
        <dbReference type="Proteomes" id="UP001223520"/>
    </source>
</evidence>
<organism evidence="8 9">
    <name type="scientific">Halotia branconii CENA392</name>
    <dbReference type="NCBI Taxonomy" id="1539056"/>
    <lineage>
        <taxon>Bacteria</taxon>
        <taxon>Bacillati</taxon>
        <taxon>Cyanobacteriota</taxon>
        <taxon>Cyanophyceae</taxon>
        <taxon>Nostocales</taxon>
        <taxon>Nodulariaceae</taxon>
        <taxon>Halotia</taxon>
    </lineage>
</organism>
<evidence type="ECO:0000256" key="2">
    <source>
        <dbReference type="ARBA" id="ARBA00022475"/>
    </source>
</evidence>
<evidence type="ECO:0000313" key="8">
    <source>
        <dbReference type="EMBL" id="WGV25428.1"/>
    </source>
</evidence>
<keyword evidence="4 6" id="KW-1133">Transmembrane helix</keyword>
<evidence type="ECO:0000256" key="5">
    <source>
        <dbReference type="ARBA" id="ARBA00023136"/>
    </source>
</evidence>
<keyword evidence="9" id="KW-1185">Reference proteome</keyword>
<keyword evidence="2" id="KW-1003">Cell membrane</keyword>
<dbReference type="PANTHER" id="PTHR34187:SF2">
    <property type="entry name" value="DUF202 DOMAIN-CONTAINING PROTEIN"/>
    <property type="match status" value="1"/>
</dbReference>
<dbReference type="EMBL" id="CP124543">
    <property type="protein sequence ID" value="WGV25428.1"/>
    <property type="molecule type" value="Genomic_DNA"/>
</dbReference>